<gene>
    <name evidence="1" type="ORF">KIS1582_2796</name>
</gene>
<dbReference type="EMBL" id="VDEM01000031">
    <property type="protein sequence ID" value="KAF0823425.1"/>
    <property type="molecule type" value="Genomic_DNA"/>
</dbReference>
<evidence type="ECO:0000313" key="2">
    <source>
        <dbReference type="Proteomes" id="UP000465778"/>
    </source>
</evidence>
<sequence>MSQKTDSLQKPIFPIINLTKKNKEAARNYRTVSIKYNNASKQK</sequence>
<name>A0A800MW72_CYTFI</name>
<organism evidence="1 2">
    <name type="scientific">Cytobacillus firmus</name>
    <name type="common">Bacillus firmus</name>
    <dbReference type="NCBI Taxonomy" id="1399"/>
    <lineage>
        <taxon>Bacteria</taxon>
        <taxon>Bacillati</taxon>
        <taxon>Bacillota</taxon>
        <taxon>Bacilli</taxon>
        <taxon>Bacillales</taxon>
        <taxon>Bacillaceae</taxon>
        <taxon>Cytobacillus</taxon>
    </lineage>
</organism>
<dbReference type="Proteomes" id="UP000465778">
    <property type="component" value="Unassembled WGS sequence"/>
</dbReference>
<reference evidence="1 2" key="1">
    <citation type="journal article" date="2020" name="G3 (Bethesda)">
        <title>Whole Genome Sequencing and Comparative Genomics of Two Nematicidal Bacillus Strains Reveals a Wide Range of Possible Virulence Factors.</title>
        <authorList>
            <person name="Susic N."/>
            <person name="Janezic S."/>
            <person name="Rupnik M."/>
            <person name="Geric Stare B."/>
        </authorList>
    </citation>
    <scope>NUCLEOTIDE SEQUENCE [LARGE SCALE GENOMIC DNA]</scope>
    <source>
        <strain evidence="1 2">I-1582</strain>
    </source>
</reference>
<protein>
    <submittedName>
        <fullName evidence="1">Uncharacterized protein</fullName>
    </submittedName>
</protein>
<accession>A0A800MW72</accession>
<evidence type="ECO:0000313" key="1">
    <source>
        <dbReference type="EMBL" id="KAF0823425.1"/>
    </source>
</evidence>
<proteinExistence type="predicted"/>
<dbReference type="AlphaFoldDB" id="A0A800MW72"/>
<comment type="caution">
    <text evidence="1">The sequence shown here is derived from an EMBL/GenBank/DDBJ whole genome shotgun (WGS) entry which is preliminary data.</text>
</comment>